<keyword evidence="2" id="KW-0805">Transcription regulation</keyword>
<dbReference type="Gene3D" id="2.170.150.80">
    <property type="entry name" value="NAC domain"/>
    <property type="match status" value="1"/>
</dbReference>
<evidence type="ECO:0000256" key="4">
    <source>
        <dbReference type="ARBA" id="ARBA00023163"/>
    </source>
</evidence>
<proteinExistence type="predicted"/>
<keyword evidence="3" id="KW-0238">DNA-binding</keyword>
<dbReference type="SUPFAM" id="SSF101941">
    <property type="entry name" value="NAC domain"/>
    <property type="match status" value="1"/>
</dbReference>
<evidence type="ECO:0000313" key="7">
    <source>
        <dbReference type="EMBL" id="MCD7472111.1"/>
    </source>
</evidence>
<sequence>MDHHRANKGRPMGYRFHPTNKELIKYLLGFARDEPLPDQYQLMQLKKEKPTWKRVSRTVGKGTWKPQGKGKEVFDDKGRLMGFVKSLKYIPADKSSNKVNGQWLMTEYSLYDGYNVKDIKKKGFVICKIKKKEKAGDDKEIEGVNDENMEDAEEFINSVLNQEDDHQENNNNNVEYIEGEEVGEHVLAMLGCDDDDVAVEENNKDVEEYTMNSAKENNNVEYIEGEEVGEHIVAALQDFDLDSIDFVL</sequence>
<evidence type="ECO:0000256" key="1">
    <source>
        <dbReference type="ARBA" id="ARBA00004123"/>
    </source>
</evidence>
<gene>
    <name evidence="7" type="ORF">HAX54_013051</name>
</gene>
<accession>A0ABS8TMJ1</accession>
<dbReference type="Proteomes" id="UP000823775">
    <property type="component" value="Unassembled WGS sequence"/>
</dbReference>
<keyword evidence="5" id="KW-0539">Nucleus</keyword>
<reference evidence="7 8" key="1">
    <citation type="journal article" date="2021" name="BMC Genomics">
        <title>Datura genome reveals duplications of psychoactive alkaloid biosynthetic genes and high mutation rate following tissue culture.</title>
        <authorList>
            <person name="Rajewski A."/>
            <person name="Carter-House D."/>
            <person name="Stajich J."/>
            <person name="Litt A."/>
        </authorList>
    </citation>
    <scope>NUCLEOTIDE SEQUENCE [LARGE SCALE GENOMIC DNA]</scope>
    <source>
        <strain evidence="7">AR-01</strain>
    </source>
</reference>
<evidence type="ECO:0000259" key="6">
    <source>
        <dbReference type="PROSITE" id="PS51005"/>
    </source>
</evidence>
<protein>
    <recommendedName>
        <fullName evidence="6">NAC domain-containing protein</fullName>
    </recommendedName>
</protein>
<evidence type="ECO:0000256" key="2">
    <source>
        <dbReference type="ARBA" id="ARBA00023015"/>
    </source>
</evidence>
<evidence type="ECO:0000313" key="8">
    <source>
        <dbReference type="Proteomes" id="UP000823775"/>
    </source>
</evidence>
<comment type="caution">
    <text evidence="7">The sequence shown here is derived from an EMBL/GenBank/DDBJ whole genome shotgun (WGS) entry which is preliminary data.</text>
</comment>
<organism evidence="7 8">
    <name type="scientific">Datura stramonium</name>
    <name type="common">Jimsonweed</name>
    <name type="synonym">Common thornapple</name>
    <dbReference type="NCBI Taxonomy" id="4076"/>
    <lineage>
        <taxon>Eukaryota</taxon>
        <taxon>Viridiplantae</taxon>
        <taxon>Streptophyta</taxon>
        <taxon>Embryophyta</taxon>
        <taxon>Tracheophyta</taxon>
        <taxon>Spermatophyta</taxon>
        <taxon>Magnoliopsida</taxon>
        <taxon>eudicotyledons</taxon>
        <taxon>Gunneridae</taxon>
        <taxon>Pentapetalae</taxon>
        <taxon>asterids</taxon>
        <taxon>lamiids</taxon>
        <taxon>Solanales</taxon>
        <taxon>Solanaceae</taxon>
        <taxon>Solanoideae</taxon>
        <taxon>Datureae</taxon>
        <taxon>Datura</taxon>
    </lineage>
</organism>
<dbReference type="InterPro" id="IPR003441">
    <property type="entry name" value="NAC-dom"/>
</dbReference>
<dbReference type="EMBL" id="JACEIK010001778">
    <property type="protein sequence ID" value="MCD7472111.1"/>
    <property type="molecule type" value="Genomic_DNA"/>
</dbReference>
<dbReference type="InterPro" id="IPR036093">
    <property type="entry name" value="NAC_dom_sf"/>
</dbReference>
<evidence type="ECO:0000256" key="3">
    <source>
        <dbReference type="ARBA" id="ARBA00023125"/>
    </source>
</evidence>
<comment type="subcellular location">
    <subcellularLocation>
        <location evidence="1">Nucleus</location>
    </subcellularLocation>
</comment>
<dbReference type="PROSITE" id="PS51005">
    <property type="entry name" value="NAC"/>
    <property type="match status" value="1"/>
</dbReference>
<keyword evidence="8" id="KW-1185">Reference proteome</keyword>
<dbReference type="Pfam" id="PF02365">
    <property type="entry name" value="NAM"/>
    <property type="match status" value="1"/>
</dbReference>
<name>A0ABS8TMJ1_DATST</name>
<dbReference type="PANTHER" id="PTHR31989">
    <property type="entry name" value="NAC DOMAIN-CONTAINING PROTEIN 82-RELATED"/>
    <property type="match status" value="1"/>
</dbReference>
<feature type="domain" description="NAC" evidence="6">
    <location>
        <begin position="1"/>
        <end position="132"/>
    </location>
</feature>
<evidence type="ECO:0000256" key="5">
    <source>
        <dbReference type="ARBA" id="ARBA00023242"/>
    </source>
</evidence>
<keyword evidence="4" id="KW-0804">Transcription</keyword>